<dbReference type="InterPro" id="IPR050565">
    <property type="entry name" value="LYPA1-2/EST-like"/>
</dbReference>
<dbReference type="OrthoDB" id="9801763at2"/>
<evidence type="ECO:0000256" key="2">
    <source>
        <dbReference type="ARBA" id="ARBA00022801"/>
    </source>
</evidence>
<dbReference type="PANTHER" id="PTHR10655">
    <property type="entry name" value="LYSOPHOSPHOLIPASE-RELATED"/>
    <property type="match status" value="1"/>
</dbReference>
<evidence type="ECO:0000259" key="3">
    <source>
        <dbReference type="Pfam" id="PF02230"/>
    </source>
</evidence>
<reference evidence="4 5" key="1">
    <citation type="submission" date="2018-05" db="EMBL/GenBank/DDBJ databases">
        <title>Leucothrix arctica sp. nov., isolated from Arctic seawater.</title>
        <authorList>
            <person name="Choi A."/>
            <person name="Baek K."/>
        </authorList>
    </citation>
    <scope>NUCLEOTIDE SEQUENCE [LARGE SCALE GENOMIC DNA]</scope>
    <source>
        <strain evidence="4 5">JCM 18388</strain>
    </source>
</reference>
<dbReference type="InterPro" id="IPR003140">
    <property type="entry name" value="PLipase/COase/thioEstase"/>
</dbReference>
<evidence type="ECO:0000313" key="4">
    <source>
        <dbReference type="EMBL" id="PWR00250.1"/>
    </source>
</evidence>
<dbReference type="SUPFAM" id="SSF53474">
    <property type="entry name" value="alpha/beta-Hydrolases"/>
    <property type="match status" value="1"/>
</dbReference>
<organism evidence="4 5">
    <name type="scientific">Leucothrix pacifica</name>
    <dbReference type="NCBI Taxonomy" id="1247513"/>
    <lineage>
        <taxon>Bacteria</taxon>
        <taxon>Pseudomonadati</taxon>
        <taxon>Pseudomonadota</taxon>
        <taxon>Gammaproteobacteria</taxon>
        <taxon>Thiotrichales</taxon>
        <taxon>Thiotrichaceae</taxon>
        <taxon>Leucothrix</taxon>
    </lineage>
</organism>
<dbReference type="Proteomes" id="UP000245539">
    <property type="component" value="Unassembled WGS sequence"/>
</dbReference>
<dbReference type="Gene3D" id="3.40.50.1820">
    <property type="entry name" value="alpha/beta hydrolase"/>
    <property type="match status" value="1"/>
</dbReference>
<dbReference type="GO" id="GO:0016787">
    <property type="term" value="F:hydrolase activity"/>
    <property type="evidence" value="ECO:0007669"/>
    <property type="project" value="UniProtKB-KW"/>
</dbReference>
<dbReference type="RefSeq" id="WP_109836304.1">
    <property type="nucleotide sequence ID" value="NZ_QGKM01000005.1"/>
</dbReference>
<keyword evidence="2" id="KW-0378">Hydrolase</keyword>
<keyword evidence="5" id="KW-1185">Reference proteome</keyword>
<dbReference type="EMBL" id="QGKM01000005">
    <property type="protein sequence ID" value="PWR00250.1"/>
    <property type="molecule type" value="Genomic_DNA"/>
</dbReference>
<sequence length="221" mass="24800">MKLERETLELGADIRHAVIWLHGLGADGHDFVPIVPELGLSKEAGVRFIFPHAPSRPVTLNNGYVMPAWFDIISLDRTKNSNLDDILITVGWINTLIDEQIELGIEPENIILAGFSQGGVIALHTALRYPKRLGGLMVLSTYFPFAEQTLDEMPKGYEQIPVFAAHGTHDPVIPAVWWEEYVPKLQKQGFEVESKSYAMEHSVHPQEIADMGLWFKALFDA</sequence>
<comment type="similarity">
    <text evidence="1">Belongs to the AB hydrolase superfamily. AB hydrolase 2 family.</text>
</comment>
<accession>A0A317CPE0</accession>
<dbReference type="Pfam" id="PF02230">
    <property type="entry name" value="Abhydrolase_2"/>
    <property type="match status" value="1"/>
</dbReference>
<gene>
    <name evidence="4" type="ORF">DKW60_03675</name>
</gene>
<protein>
    <submittedName>
        <fullName evidence="4">Carboxylesterase</fullName>
    </submittedName>
</protein>
<evidence type="ECO:0000256" key="1">
    <source>
        <dbReference type="ARBA" id="ARBA00006499"/>
    </source>
</evidence>
<evidence type="ECO:0000313" key="5">
    <source>
        <dbReference type="Proteomes" id="UP000245539"/>
    </source>
</evidence>
<feature type="domain" description="Phospholipase/carboxylesterase/thioesterase" evidence="3">
    <location>
        <begin position="15"/>
        <end position="211"/>
    </location>
</feature>
<dbReference type="InterPro" id="IPR029058">
    <property type="entry name" value="AB_hydrolase_fold"/>
</dbReference>
<proteinExistence type="inferred from homology"/>
<name>A0A317CPE0_9GAMM</name>
<comment type="caution">
    <text evidence="4">The sequence shown here is derived from an EMBL/GenBank/DDBJ whole genome shotgun (WGS) entry which is preliminary data.</text>
</comment>
<dbReference type="PANTHER" id="PTHR10655:SF17">
    <property type="entry name" value="LYSOPHOSPHOLIPASE-LIKE PROTEIN 1"/>
    <property type="match status" value="1"/>
</dbReference>
<dbReference type="AlphaFoldDB" id="A0A317CPE0"/>